<evidence type="ECO:0000256" key="1">
    <source>
        <dbReference type="ARBA" id="ARBA00004120"/>
    </source>
</evidence>
<dbReference type="OrthoDB" id="8852462at2759"/>
<dbReference type="SUPFAM" id="SSF69349">
    <property type="entry name" value="Phage fibre proteins"/>
    <property type="match status" value="2"/>
</dbReference>
<dbReference type="Pfam" id="PF12297">
    <property type="entry name" value="EVC2_like"/>
    <property type="match status" value="1"/>
</dbReference>
<evidence type="ECO:0000256" key="3">
    <source>
        <dbReference type="ARBA" id="ARBA00022475"/>
    </source>
</evidence>
<dbReference type="InterPro" id="IPR022076">
    <property type="entry name" value="Limbin"/>
</dbReference>
<sequence>MELLVSKSQIQCNGFFVSATFVWICRLLIFTTTGAISVQPIREQLLNVKPKYCHLDPRTSLNVGYETSLNVGNGTSLNVGNGTSLYVGYGTSLYVEYGTSLNVGYGTSLNVGYGTSLNVGYGTSLNVGNGTSLNVGYGTSLNVGNGTSLNVGYGTSLNVGNGTSLYVGYGTSLYVEYGTSLNVGYGTSLNVGNGTSLNVGYGTSLNVGNGTSLNVGNGTSLNVGNGTSLNVGNGTSLNVGNGTSLNVGYGTSLNVGYGTMAFPSRGAGDIGATGDFQDSELFQGTNYSQLNIQEAARMFTSGACYFQKSNAEATGPDGISFVSSGASGSAWSHSVFSYLQSWARRTLYRRALLSDQPQRQDISLFDRSGAIFQKCATVNNDADGQQSASISLLIDNTVVSSFADNMTGLILSDNITGLLVKDGSYPGTGVVNGIQTFRIQSLKAGEYLLIKYTASLSSGLSADGFQLSLPAQLTFQNSSAVAGTSLRLMAAFTITAKGNIKVIPNHGIHAAGFFIGLFVSFLLTCAVVFVLHYTKRLNCRCLGNLHETNCEAKLGKSQSSSPDNINEDFSVPDKMIDILAFEEPENMLQALDDSEIVNLTQADSYLEACRIHVCKDVIGISLGNMTATVKLVPYEAKRLTAAMSEQWTNLEKQIQEEHQRKIVALTAECHLDTRKQVDMQERKQKAVYEEAEEKCRHAGEKSLTEYRLLLDKLHDLERAEMMKLLMYKQEEDFAKARRELSVCHRTELLGIFFEQLHKSVAKGKIIPDAETAVIENYFKIQEEAEDLLDFMQADKKCRMNRTLAARKNIIYITQLCDSRSRCLLNTAAAQIASLINKTERAGHMNETQAELLMGRAQAEVSRVKQKMNNTLKLEKRKLHQKLSSKRKKLLVQKLKEQKKEMGVIQEAFACATDMQHYLGCWKKLSSDHCQQMEELYEKQDSDALEEFKCLRWSLAEKAVEDLGHIQNTVIMQDMLKLHVPRQHLLQVLEEHKRDMALLAQQLEKEESDKAGDARASLEGARRKLDEEFKLSLKEQKNLRLWEQQLYRKILQLSLSMSEEDVQKVRQEFQCGFSEMDLTLALPKIQGRALLQAYLTEWRIAELLKIDKDIPEFDKKSNSKTKNHSLDKTVELRKKSAEDKILIYETQITDDKIKQVRGELLLQRVHQLKAREYKLGESLAALQFQFVNQRSKALEVHAALLRLQSLLLEEMDRIHPAATAQYKKVLEGQIQEIRDIEVGLLDWETQEAVNDSDDKILSLSHMEAAPEEDLSLPLSSTLRLALNRRNLITNTCRDRLQMEELQYALTEWRQEKAQMVAFHKLYNQDIRLSACLTKGSMLPEVLLRRVLSLLLPSSSETEILSLLHSLGHPYSENVTETDNNEDESDSWGKKKHQELWTVIEKRLQGGLVNKEHEKRAFTGRKKRSILKKKRLRPVKRVSFSHTENFSRLLQAQEHSDQLERTREIDLPDVEEKLFVFRAPASPTKAKKKSSFLNNLKKSVRPPV</sequence>
<keyword evidence="3" id="KW-1003">Cell membrane</keyword>
<keyword evidence="13" id="KW-1185">Reference proteome</keyword>
<feature type="region of interest" description="Disordered" evidence="11">
    <location>
        <begin position="1480"/>
        <end position="1502"/>
    </location>
</feature>
<feature type="transmembrane region" description="Helical" evidence="12">
    <location>
        <begin position="510"/>
        <end position="533"/>
    </location>
</feature>
<protein>
    <submittedName>
        <fullName evidence="14">Limbin</fullName>
    </submittedName>
</protein>
<dbReference type="PANTHER" id="PTHR16795:SF14">
    <property type="entry name" value="LIMBIN"/>
    <property type="match status" value="1"/>
</dbReference>
<dbReference type="CTD" id="108698024"/>
<reference evidence="14" key="1">
    <citation type="submission" date="2025-08" db="UniProtKB">
        <authorList>
            <consortium name="RefSeq"/>
        </authorList>
    </citation>
    <scope>IDENTIFICATION</scope>
    <source>
        <strain evidence="14">J_2021</strain>
        <tissue evidence="14">Erythrocytes</tissue>
    </source>
</reference>
<evidence type="ECO:0000256" key="12">
    <source>
        <dbReference type="SAM" id="Phobius"/>
    </source>
</evidence>
<evidence type="ECO:0000313" key="14">
    <source>
        <dbReference type="RefSeq" id="XP_041443768.1"/>
    </source>
</evidence>
<organism evidence="13 14">
    <name type="scientific">Xenopus laevis</name>
    <name type="common">African clawed frog</name>
    <dbReference type="NCBI Taxonomy" id="8355"/>
    <lineage>
        <taxon>Eukaryota</taxon>
        <taxon>Metazoa</taxon>
        <taxon>Chordata</taxon>
        <taxon>Craniata</taxon>
        <taxon>Vertebrata</taxon>
        <taxon>Euteleostomi</taxon>
        <taxon>Amphibia</taxon>
        <taxon>Batrachia</taxon>
        <taxon>Anura</taxon>
        <taxon>Pipoidea</taxon>
        <taxon>Pipidae</taxon>
        <taxon>Xenopodinae</taxon>
        <taxon>Xenopus</taxon>
        <taxon>Xenopus</taxon>
    </lineage>
</organism>
<keyword evidence="5 12" id="KW-0812">Transmembrane</keyword>
<accession>A0A8J1MQV9</accession>
<evidence type="ECO:0000256" key="9">
    <source>
        <dbReference type="ARBA" id="ARBA00023273"/>
    </source>
</evidence>
<keyword evidence="10" id="KW-0175">Coiled coil</keyword>
<evidence type="ECO:0000256" key="11">
    <source>
        <dbReference type="SAM" id="MobiDB-lite"/>
    </source>
</evidence>
<keyword evidence="9" id="KW-0966">Cell projection</keyword>
<evidence type="ECO:0000256" key="4">
    <source>
        <dbReference type="ARBA" id="ARBA00022490"/>
    </source>
</evidence>
<evidence type="ECO:0000256" key="2">
    <source>
        <dbReference type="ARBA" id="ARBA00004162"/>
    </source>
</evidence>
<dbReference type="KEGG" id="xla:108698024"/>
<evidence type="ECO:0000256" key="6">
    <source>
        <dbReference type="ARBA" id="ARBA00022989"/>
    </source>
</evidence>
<dbReference type="GO" id="GO:0007224">
    <property type="term" value="P:smoothened signaling pathway"/>
    <property type="evidence" value="ECO:0007669"/>
    <property type="project" value="InterPro"/>
</dbReference>
<evidence type="ECO:0000313" key="13">
    <source>
        <dbReference type="Proteomes" id="UP000186698"/>
    </source>
</evidence>
<feature type="transmembrane region" description="Helical" evidence="12">
    <location>
        <begin position="15"/>
        <end position="36"/>
    </location>
</feature>
<evidence type="ECO:0000256" key="7">
    <source>
        <dbReference type="ARBA" id="ARBA00023136"/>
    </source>
</evidence>
<feature type="coiled-coil region" evidence="10">
    <location>
        <begin position="981"/>
        <end position="1008"/>
    </location>
</feature>
<evidence type="ECO:0000256" key="8">
    <source>
        <dbReference type="ARBA" id="ARBA00023212"/>
    </source>
</evidence>
<dbReference type="Proteomes" id="UP000186698">
    <property type="component" value="Chromosome 1L"/>
</dbReference>
<keyword evidence="7 12" id="KW-0472">Membrane</keyword>
<proteinExistence type="predicted"/>
<gene>
    <name evidence="14" type="primary">evc2.L</name>
</gene>
<dbReference type="GO" id="GO:0060170">
    <property type="term" value="C:ciliary membrane"/>
    <property type="evidence" value="ECO:0000318"/>
    <property type="project" value="GO_Central"/>
</dbReference>
<keyword evidence="8" id="KW-0206">Cytoskeleton</keyword>
<evidence type="ECO:0000256" key="5">
    <source>
        <dbReference type="ARBA" id="ARBA00022692"/>
    </source>
</evidence>
<keyword evidence="4" id="KW-0963">Cytoplasm</keyword>
<keyword evidence="6 12" id="KW-1133">Transmembrane helix</keyword>
<evidence type="ECO:0000256" key="10">
    <source>
        <dbReference type="SAM" id="Coils"/>
    </source>
</evidence>
<dbReference type="GO" id="GO:0098797">
    <property type="term" value="C:plasma membrane protein complex"/>
    <property type="evidence" value="ECO:0000318"/>
    <property type="project" value="GO_Central"/>
</dbReference>
<name>A0A8J1MQV9_XENLA</name>
<comment type="subcellular location">
    <subcellularLocation>
        <location evidence="2">Cell membrane</location>
        <topology evidence="2">Single-pass membrane protein</topology>
    </subcellularLocation>
    <subcellularLocation>
        <location evidence="1">Cytoplasm</location>
        <location evidence="1">Cytoskeleton</location>
        <location evidence="1">Cilium basal body</location>
    </subcellularLocation>
</comment>
<dbReference type="RefSeq" id="XP_041443768.1">
    <property type="nucleotide sequence ID" value="XM_041587834.1"/>
</dbReference>
<dbReference type="InterPro" id="IPR026501">
    <property type="entry name" value="Limbin/EVC"/>
</dbReference>
<dbReference type="PANTHER" id="PTHR16795">
    <property type="entry name" value="LIMBIN/ELLIS-VAN CREVELD PROTEIN"/>
    <property type="match status" value="1"/>
</dbReference>
<dbReference type="GeneID" id="108698024"/>